<name>A0ABQ2LPK9_9ACTN</name>
<evidence type="ECO:0000259" key="1">
    <source>
        <dbReference type="Pfam" id="PF06983"/>
    </source>
</evidence>
<gene>
    <name evidence="2" type="ORF">GCM10012286_21440</name>
</gene>
<accession>A0ABQ2LPK9</accession>
<dbReference type="Gene3D" id="3.10.180.10">
    <property type="entry name" value="2,3-Dihydroxybiphenyl 1,2-Dioxygenase, domain 1"/>
    <property type="match status" value="1"/>
</dbReference>
<dbReference type="CDD" id="cd06588">
    <property type="entry name" value="PhnB_like"/>
    <property type="match status" value="1"/>
</dbReference>
<dbReference type="Proteomes" id="UP000656881">
    <property type="component" value="Unassembled WGS sequence"/>
</dbReference>
<reference evidence="3" key="1">
    <citation type="journal article" date="2019" name="Int. J. Syst. Evol. Microbiol.">
        <title>The Global Catalogue of Microorganisms (GCM) 10K type strain sequencing project: providing services to taxonomists for standard genome sequencing and annotation.</title>
        <authorList>
            <consortium name="The Broad Institute Genomics Platform"/>
            <consortium name="The Broad Institute Genome Sequencing Center for Infectious Disease"/>
            <person name="Wu L."/>
            <person name="Ma J."/>
        </authorList>
    </citation>
    <scope>NUCLEOTIDE SEQUENCE [LARGE SCALE GENOMIC DNA]</scope>
    <source>
        <strain evidence="3">CGMCC 4.7349</strain>
    </source>
</reference>
<feature type="domain" description="PhnB-like" evidence="1">
    <location>
        <begin position="3"/>
        <end position="117"/>
    </location>
</feature>
<dbReference type="PANTHER" id="PTHR33990:SF2">
    <property type="entry name" value="PHNB-LIKE DOMAIN-CONTAINING PROTEIN"/>
    <property type="match status" value="1"/>
</dbReference>
<dbReference type="SUPFAM" id="SSF54593">
    <property type="entry name" value="Glyoxalase/Bleomycin resistance protein/Dihydroxybiphenyl dioxygenase"/>
    <property type="match status" value="1"/>
</dbReference>
<dbReference type="InterPro" id="IPR009725">
    <property type="entry name" value="3_dmu_93_MTrfase"/>
</dbReference>
<dbReference type="InterPro" id="IPR028973">
    <property type="entry name" value="PhnB-like"/>
</dbReference>
<organism evidence="2 3">
    <name type="scientific">Streptomyces lasiicapitis</name>
    <dbReference type="NCBI Taxonomy" id="1923961"/>
    <lineage>
        <taxon>Bacteria</taxon>
        <taxon>Bacillati</taxon>
        <taxon>Actinomycetota</taxon>
        <taxon>Actinomycetes</taxon>
        <taxon>Kitasatosporales</taxon>
        <taxon>Streptomycetaceae</taxon>
        <taxon>Streptomyces</taxon>
    </lineage>
</organism>
<dbReference type="InterPro" id="IPR029068">
    <property type="entry name" value="Glyas_Bleomycin-R_OHBP_Dase"/>
</dbReference>
<keyword evidence="3" id="KW-1185">Reference proteome</keyword>
<dbReference type="PANTHER" id="PTHR33990">
    <property type="entry name" value="PROTEIN YJDN-RELATED"/>
    <property type="match status" value="1"/>
</dbReference>
<dbReference type="RefSeq" id="WP_189173745.1">
    <property type="nucleotide sequence ID" value="NZ_BMNG01000004.1"/>
</dbReference>
<evidence type="ECO:0000313" key="2">
    <source>
        <dbReference type="EMBL" id="GGO41499.1"/>
    </source>
</evidence>
<dbReference type="PIRSF" id="PIRSF021700">
    <property type="entry name" value="3_dmu_93_MTrfase"/>
    <property type="match status" value="1"/>
</dbReference>
<evidence type="ECO:0000313" key="3">
    <source>
        <dbReference type="Proteomes" id="UP000656881"/>
    </source>
</evidence>
<sequence length="158" mass="17293">MPRITPNLWFDTQAQEAAEFYVSVFPNSKVTNVTNYGDAVPDRAGTVLTVEFELDGQPYLALNGGPQFTFDEAVSLSIACADQEEVDLYWSKLTADGGEESQCGWLKDKFGLSWQVVPAELPPLLNDPDPGRARRAMEAMFKMSKLDVAAVRAAADNG</sequence>
<proteinExistence type="predicted"/>
<protein>
    <submittedName>
        <fullName evidence="2">3-demethylubiquinone-9 3-methyltransferase</fullName>
    </submittedName>
</protein>
<dbReference type="EMBL" id="BMNG01000004">
    <property type="protein sequence ID" value="GGO41499.1"/>
    <property type="molecule type" value="Genomic_DNA"/>
</dbReference>
<comment type="caution">
    <text evidence="2">The sequence shown here is derived from an EMBL/GenBank/DDBJ whole genome shotgun (WGS) entry which is preliminary data.</text>
</comment>
<dbReference type="Pfam" id="PF06983">
    <property type="entry name" value="3-dmu-9_3-mt"/>
    <property type="match status" value="1"/>
</dbReference>